<dbReference type="OrthoDB" id="9797736at2"/>
<dbReference type="Proteomes" id="UP000252086">
    <property type="component" value="Unassembled WGS sequence"/>
</dbReference>
<dbReference type="Pfam" id="PF01497">
    <property type="entry name" value="Peripla_BP_2"/>
    <property type="match status" value="1"/>
</dbReference>
<feature type="domain" description="Fe/B12 periplasmic-binding" evidence="2">
    <location>
        <begin position="28"/>
        <end position="282"/>
    </location>
</feature>
<dbReference type="InterPro" id="IPR050902">
    <property type="entry name" value="ABC_Transporter_SBP"/>
</dbReference>
<reference evidence="3 4" key="1">
    <citation type="submission" date="2018-06" db="EMBL/GenBank/DDBJ databases">
        <title>Genomic Encyclopedia of Type Strains, Phase III (KMG-III): the genomes of soil and plant-associated and newly described type strains.</title>
        <authorList>
            <person name="Whitman W."/>
        </authorList>
    </citation>
    <scope>NUCLEOTIDE SEQUENCE [LARGE SCALE GENOMIC DNA]</scope>
    <source>
        <strain evidence="3 4">CECT 7732</strain>
    </source>
</reference>
<dbReference type="InterPro" id="IPR002491">
    <property type="entry name" value="ABC_transptr_periplasmic_BD"/>
</dbReference>
<dbReference type="RefSeq" id="WP_113875477.1">
    <property type="nucleotide sequence ID" value="NZ_QNRF01000009.1"/>
</dbReference>
<evidence type="ECO:0000313" key="4">
    <source>
        <dbReference type="Proteomes" id="UP000252086"/>
    </source>
</evidence>
<sequence>MNNKPILAYLLGVIVSCCLSANTYADQRIVTIGGTLTEIAFLLGSGQQLVASDTSSIYPEQANHMPKVGYQRTLSVEGVLSVQPDILLITPAAGPAKVLQQLADNGIQLITVQAPDSQQGILEKIEQVAKALNKEERGAQVITKLKQDFAALSTPNAWLTHRQPRLLFVLQVGGTPMVAGNHTGPDALIQIAGASNAVEGVNGYKPLTPEAILLAQPDAILVTQQGLTRAGENSLWSLPGMAATPAGKNRRLIALDALLALGLGPRTPEAAEYLQQQLSDWQP</sequence>
<dbReference type="SUPFAM" id="SSF53807">
    <property type="entry name" value="Helical backbone' metal receptor"/>
    <property type="match status" value="1"/>
</dbReference>
<dbReference type="EMBL" id="QNRF01000009">
    <property type="protein sequence ID" value="RBO80079.1"/>
    <property type="molecule type" value="Genomic_DNA"/>
</dbReference>
<dbReference type="PROSITE" id="PS51257">
    <property type="entry name" value="PROKAR_LIPOPROTEIN"/>
    <property type="match status" value="1"/>
</dbReference>
<gene>
    <name evidence="3" type="ORF">DFP76_109132</name>
</gene>
<dbReference type="Gene3D" id="3.40.50.1980">
    <property type="entry name" value="Nitrogenase molybdenum iron protein domain"/>
    <property type="match status" value="2"/>
</dbReference>
<protein>
    <submittedName>
        <fullName evidence="3">Iron complex transport system substrate-binding protein</fullName>
    </submittedName>
</protein>
<feature type="chain" id="PRO_5016991477" evidence="1">
    <location>
        <begin position="26"/>
        <end position="283"/>
    </location>
</feature>
<evidence type="ECO:0000256" key="1">
    <source>
        <dbReference type="SAM" id="SignalP"/>
    </source>
</evidence>
<organism evidence="3 4">
    <name type="scientific">Marinomonas aquiplantarum</name>
    <dbReference type="NCBI Taxonomy" id="491951"/>
    <lineage>
        <taxon>Bacteria</taxon>
        <taxon>Pseudomonadati</taxon>
        <taxon>Pseudomonadota</taxon>
        <taxon>Gammaproteobacteria</taxon>
        <taxon>Oceanospirillales</taxon>
        <taxon>Oceanospirillaceae</taxon>
        <taxon>Marinomonas</taxon>
    </lineage>
</organism>
<dbReference type="PANTHER" id="PTHR30535:SF4">
    <property type="entry name" value="HEMIN-BINDING PERIPLASMIC PROTEIN HMUT"/>
    <property type="match status" value="1"/>
</dbReference>
<dbReference type="PANTHER" id="PTHR30535">
    <property type="entry name" value="VITAMIN B12-BINDING PROTEIN"/>
    <property type="match status" value="1"/>
</dbReference>
<accession>A0A366CVD6</accession>
<keyword evidence="4" id="KW-1185">Reference proteome</keyword>
<name>A0A366CVD6_9GAMM</name>
<proteinExistence type="predicted"/>
<evidence type="ECO:0000313" key="3">
    <source>
        <dbReference type="EMBL" id="RBO80079.1"/>
    </source>
</evidence>
<comment type="caution">
    <text evidence="3">The sequence shown here is derived from an EMBL/GenBank/DDBJ whole genome shotgun (WGS) entry which is preliminary data.</text>
</comment>
<dbReference type="AlphaFoldDB" id="A0A366CVD6"/>
<dbReference type="PROSITE" id="PS50983">
    <property type="entry name" value="FE_B12_PBP"/>
    <property type="match status" value="1"/>
</dbReference>
<evidence type="ECO:0000259" key="2">
    <source>
        <dbReference type="PROSITE" id="PS50983"/>
    </source>
</evidence>
<feature type="signal peptide" evidence="1">
    <location>
        <begin position="1"/>
        <end position="25"/>
    </location>
</feature>
<keyword evidence="1" id="KW-0732">Signal</keyword>